<dbReference type="Pfam" id="PF03928">
    <property type="entry name" value="HbpS-like"/>
    <property type="match status" value="1"/>
</dbReference>
<dbReference type="InterPro" id="IPR010371">
    <property type="entry name" value="YBR137W-like"/>
</dbReference>
<keyword evidence="2" id="KW-1185">Reference proteome</keyword>
<dbReference type="PANTHER" id="PTHR28255:SF1">
    <property type="entry name" value="UPF0303 PROTEIN YBR137W"/>
    <property type="match status" value="1"/>
</dbReference>
<dbReference type="GeneID" id="90070909"/>
<comment type="caution">
    <text evidence="1">The sequence shown here is derived from an EMBL/GenBank/DDBJ whole genome shotgun (WGS) entry which is preliminary data.</text>
</comment>
<dbReference type="Proteomes" id="UP001360560">
    <property type="component" value="Unassembled WGS sequence"/>
</dbReference>
<organism evidence="1 2">
    <name type="scientific">Saccharomycopsis crataegensis</name>
    <dbReference type="NCBI Taxonomy" id="43959"/>
    <lineage>
        <taxon>Eukaryota</taxon>
        <taxon>Fungi</taxon>
        <taxon>Dikarya</taxon>
        <taxon>Ascomycota</taxon>
        <taxon>Saccharomycotina</taxon>
        <taxon>Saccharomycetes</taxon>
        <taxon>Saccharomycopsidaceae</taxon>
        <taxon>Saccharomycopsis</taxon>
    </lineage>
</organism>
<dbReference type="Gene3D" id="3.30.450.150">
    <property type="entry name" value="Haem-degrading domain"/>
    <property type="match status" value="1"/>
</dbReference>
<dbReference type="InterPro" id="IPR038084">
    <property type="entry name" value="PduO/GlcC-like_sf"/>
</dbReference>
<dbReference type="GO" id="GO:0072380">
    <property type="term" value="C:TRC complex"/>
    <property type="evidence" value="ECO:0007669"/>
    <property type="project" value="TreeGrafter"/>
</dbReference>
<evidence type="ECO:0000313" key="1">
    <source>
        <dbReference type="EMBL" id="GMM32930.1"/>
    </source>
</evidence>
<evidence type="ECO:0000313" key="2">
    <source>
        <dbReference type="Proteomes" id="UP001360560"/>
    </source>
</evidence>
<dbReference type="PIRSF" id="PIRSF008757">
    <property type="entry name" value="UCP008757"/>
    <property type="match status" value="1"/>
</dbReference>
<proteinExistence type="predicted"/>
<dbReference type="EMBL" id="BTFZ01000001">
    <property type="protein sequence ID" value="GMM32930.1"/>
    <property type="molecule type" value="Genomic_DNA"/>
</dbReference>
<dbReference type="RefSeq" id="XP_064849930.1">
    <property type="nucleotide sequence ID" value="XM_064993858.1"/>
</dbReference>
<reference evidence="1 2" key="1">
    <citation type="journal article" date="2023" name="Elife">
        <title>Identification of key yeast species and microbe-microbe interactions impacting larval growth of Drosophila in the wild.</title>
        <authorList>
            <person name="Mure A."/>
            <person name="Sugiura Y."/>
            <person name="Maeda R."/>
            <person name="Honda K."/>
            <person name="Sakurai N."/>
            <person name="Takahashi Y."/>
            <person name="Watada M."/>
            <person name="Katoh T."/>
            <person name="Gotoh A."/>
            <person name="Gotoh Y."/>
            <person name="Taniguchi I."/>
            <person name="Nakamura K."/>
            <person name="Hayashi T."/>
            <person name="Katayama T."/>
            <person name="Uemura T."/>
            <person name="Hattori Y."/>
        </authorList>
    </citation>
    <scope>NUCLEOTIDE SEQUENCE [LARGE SCALE GENOMIC DNA]</scope>
    <source>
        <strain evidence="1 2">SC-9</strain>
    </source>
</reference>
<sequence length="169" mass="18653">MVSFEDHLSLFNLSLEELEQLQEGTTLKKFNADEAWKLGCLTRVLAIELFPKQSLVIDITLASGQVLFHTSSGSGTAVDNDEWVNRKKKVVLRIGKPSFMVGQKLRMKKMTMEESLGISSMEYASHGGSVPIKIDGFDNLIGALTVSGLPQGQDHLLATTALKKFRDLQ</sequence>
<dbReference type="PANTHER" id="PTHR28255">
    <property type="match status" value="1"/>
</dbReference>
<name>A0AAV5QET2_9ASCO</name>
<gene>
    <name evidence="1" type="ORF">DASC09_002550</name>
</gene>
<dbReference type="GO" id="GO:0006620">
    <property type="term" value="P:post-translational protein targeting to endoplasmic reticulum membrane"/>
    <property type="evidence" value="ECO:0007669"/>
    <property type="project" value="TreeGrafter"/>
</dbReference>
<dbReference type="SUPFAM" id="SSF143744">
    <property type="entry name" value="GlcG-like"/>
    <property type="match status" value="1"/>
</dbReference>
<dbReference type="InterPro" id="IPR005624">
    <property type="entry name" value="PduO/GlcC-like"/>
</dbReference>
<accession>A0AAV5QET2</accession>
<dbReference type="AlphaFoldDB" id="A0AAV5QET2"/>
<protein>
    <submittedName>
        <fullName evidence="1">Uncharacterized protein</fullName>
    </submittedName>
</protein>